<accession>A0A9D2C0Z6</accession>
<dbReference type="EMBL" id="DXDU01000057">
    <property type="protein sequence ID" value="HIY26230.1"/>
    <property type="molecule type" value="Genomic_DNA"/>
</dbReference>
<comment type="caution">
    <text evidence="2">The sequence shown here is derived from an EMBL/GenBank/DDBJ whole genome shotgun (WGS) entry which is preliminary data.</text>
</comment>
<dbReference type="Pfam" id="PF01464">
    <property type="entry name" value="SLT"/>
    <property type="match status" value="1"/>
</dbReference>
<sequence length="190" mass="20828">MRRGCAAGLLLVGVLALAAVAFGPRLVEEGMKLLYPRPYRDLVQREAAEFGLEEELVYGVIKAESGFDEDAQSHAGAHGLMQLTQETFDWIASLYPPEEGTGDIYDPAANLHCGCALLRLLLDQYGSLEVALAAYNAGMGSVDGWLQSGEYSHDGETLHTIPYPETEAYVDRVKKARDVYRRLYGQQGEA</sequence>
<gene>
    <name evidence="2" type="ORF">H9838_03545</name>
</gene>
<evidence type="ECO:0000259" key="1">
    <source>
        <dbReference type="Pfam" id="PF01464"/>
    </source>
</evidence>
<organism evidence="2 3">
    <name type="scientific">Candidatus Acutalibacter pullistercoris</name>
    <dbReference type="NCBI Taxonomy" id="2838418"/>
    <lineage>
        <taxon>Bacteria</taxon>
        <taxon>Bacillati</taxon>
        <taxon>Bacillota</taxon>
        <taxon>Clostridia</taxon>
        <taxon>Eubacteriales</taxon>
        <taxon>Acutalibacteraceae</taxon>
        <taxon>Acutalibacter</taxon>
    </lineage>
</organism>
<dbReference type="AlphaFoldDB" id="A0A9D2C0Z6"/>
<feature type="domain" description="Transglycosylase SLT" evidence="1">
    <location>
        <begin position="42"/>
        <end position="148"/>
    </location>
</feature>
<evidence type="ECO:0000313" key="3">
    <source>
        <dbReference type="Proteomes" id="UP000823915"/>
    </source>
</evidence>
<dbReference type="Gene3D" id="1.10.530.10">
    <property type="match status" value="1"/>
</dbReference>
<evidence type="ECO:0000313" key="2">
    <source>
        <dbReference type="EMBL" id="HIY26230.1"/>
    </source>
</evidence>
<name>A0A9D2C0Z6_9FIRM</name>
<reference evidence="2" key="1">
    <citation type="journal article" date="2021" name="PeerJ">
        <title>Extensive microbial diversity within the chicken gut microbiome revealed by metagenomics and culture.</title>
        <authorList>
            <person name="Gilroy R."/>
            <person name="Ravi A."/>
            <person name="Getino M."/>
            <person name="Pursley I."/>
            <person name="Horton D.L."/>
            <person name="Alikhan N.F."/>
            <person name="Baker D."/>
            <person name="Gharbi K."/>
            <person name="Hall N."/>
            <person name="Watson M."/>
            <person name="Adriaenssens E.M."/>
            <person name="Foster-Nyarko E."/>
            <person name="Jarju S."/>
            <person name="Secka A."/>
            <person name="Antonio M."/>
            <person name="Oren A."/>
            <person name="Chaudhuri R.R."/>
            <person name="La Ragione R."/>
            <person name="Hildebrand F."/>
            <person name="Pallen M.J."/>
        </authorList>
    </citation>
    <scope>NUCLEOTIDE SEQUENCE</scope>
    <source>
        <strain evidence="2">1282</strain>
    </source>
</reference>
<dbReference type="InterPro" id="IPR023346">
    <property type="entry name" value="Lysozyme-like_dom_sf"/>
</dbReference>
<dbReference type="SUPFAM" id="SSF53955">
    <property type="entry name" value="Lysozyme-like"/>
    <property type="match status" value="1"/>
</dbReference>
<dbReference type="InterPro" id="IPR008258">
    <property type="entry name" value="Transglycosylase_SLT_dom_1"/>
</dbReference>
<protein>
    <submittedName>
        <fullName evidence="2">Lytic transglycosylase domain-containing protein</fullName>
    </submittedName>
</protein>
<dbReference type="CDD" id="cd16896">
    <property type="entry name" value="LT_Slt70-like"/>
    <property type="match status" value="1"/>
</dbReference>
<reference evidence="2" key="2">
    <citation type="submission" date="2021-04" db="EMBL/GenBank/DDBJ databases">
        <authorList>
            <person name="Gilroy R."/>
        </authorList>
    </citation>
    <scope>NUCLEOTIDE SEQUENCE</scope>
    <source>
        <strain evidence="2">1282</strain>
    </source>
</reference>
<dbReference type="PANTHER" id="PTHR37423:SF2">
    <property type="entry name" value="MEMBRANE-BOUND LYTIC MUREIN TRANSGLYCOSYLASE C"/>
    <property type="match status" value="1"/>
</dbReference>
<dbReference type="Proteomes" id="UP000823915">
    <property type="component" value="Unassembled WGS sequence"/>
</dbReference>
<proteinExistence type="predicted"/>
<dbReference type="PANTHER" id="PTHR37423">
    <property type="entry name" value="SOLUBLE LYTIC MUREIN TRANSGLYCOSYLASE-RELATED"/>
    <property type="match status" value="1"/>
</dbReference>